<proteinExistence type="predicted"/>
<protein>
    <submittedName>
        <fullName evidence="1">Uncharacterized protein</fullName>
    </submittedName>
</protein>
<sequence length="420" mass="46347">MSRYIHPPSTRAVSTLSYTDELAVSLDTLVTRHPPSSLGPSGGLYAGLLSVTYLFWKLDKILQEDTVVQVQSLREWYQAYWSQAKRYEHALIGEVGMEGIKVRPWRCGVGDDTVVYAAMKTIASIEDRESNSRAQVEAFCAAARQVVGEASADQERRHGKPASNEWLYGRAGTLYLLRVIRQAVLTKNGRSNSLTNAIDDTIRVLVNEIVYAPRPWIWHGKPYLGAVHGSAGIIAQVLLSMDTIREERNEDLLNALRPDIDQLIDLQLPSGNWPSSISFGSINSHAADRLRQFCHGSPGIVPCLTNITRFYPSLSSEVTTSIRSAQKDIIDRGWLTKEPCLCHGATGNALSLPGKRSRDAFLAGTTERELRKLQLEGIVGESDSGEGLYTGIAGRAWVWAKLTMEEDDNGAGLFLGFDDV</sequence>
<keyword evidence="2" id="KW-1185">Reference proteome</keyword>
<reference evidence="1" key="1">
    <citation type="submission" date="2023-04" db="EMBL/GenBank/DDBJ databases">
        <title>Draft Genome sequencing of Naganishia species isolated from polar environments using Oxford Nanopore Technology.</title>
        <authorList>
            <person name="Leo P."/>
            <person name="Venkateswaran K."/>
        </authorList>
    </citation>
    <scope>NUCLEOTIDE SEQUENCE</scope>
    <source>
        <strain evidence="1">MNA-CCFEE 5262</strain>
    </source>
</reference>
<comment type="caution">
    <text evidence="1">The sequence shown here is derived from an EMBL/GenBank/DDBJ whole genome shotgun (WGS) entry which is preliminary data.</text>
</comment>
<organism evidence="1 2">
    <name type="scientific">Naganishia adeliensis</name>
    <dbReference type="NCBI Taxonomy" id="92952"/>
    <lineage>
        <taxon>Eukaryota</taxon>
        <taxon>Fungi</taxon>
        <taxon>Dikarya</taxon>
        <taxon>Basidiomycota</taxon>
        <taxon>Agaricomycotina</taxon>
        <taxon>Tremellomycetes</taxon>
        <taxon>Filobasidiales</taxon>
        <taxon>Filobasidiaceae</taxon>
        <taxon>Naganishia</taxon>
    </lineage>
</organism>
<dbReference type="EMBL" id="JASBWS010000007">
    <property type="protein sequence ID" value="KAJ9114921.1"/>
    <property type="molecule type" value="Genomic_DNA"/>
</dbReference>
<dbReference type="Proteomes" id="UP001230649">
    <property type="component" value="Unassembled WGS sequence"/>
</dbReference>
<evidence type="ECO:0000313" key="2">
    <source>
        <dbReference type="Proteomes" id="UP001230649"/>
    </source>
</evidence>
<name>A0ACC2WU22_9TREE</name>
<evidence type="ECO:0000313" key="1">
    <source>
        <dbReference type="EMBL" id="KAJ9114921.1"/>
    </source>
</evidence>
<gene>
    <name evidence="1" type="ORF">QFC20_001294</name>
</gene>
<accession>A0ACC2WU22</accession>